<dbReference type="GO" id="GO:0030431">
    <property type="term" value="P:sleep"/>
    <property type="evidence" value="ECO:0007669"/>
    <property type="project" value="InterPro"/>
</dbReference>
<evidence type="ECO:0000313" key="10">
    <source>
        <dbReference type="Proteomes" id="UP000291343"/>
    </source>
</evidence>
<keyword evidence="7" id="KW-0325">Glycoprotein</keyword>
<dbReference type="GO" id="GO:0032222">
    <property type="term" value="P:regulation of synaptic transmission, cholinergic"/>
    <property type="evidence" value="ECO:0007669"/>
    <property type="project" value="InterPro"/>
</dbReference>
<evidence type="ECO:0000256" key="4">
    <source>
        <dbReference type="ARBA" id="ARBA00022729"/>
    </source>
</evidence>
<comment type="caution">
    <text evidence="9">The sequence shown here is derived from an EMBL/GenBank/DDBJ whole genome shotgun (WGS) entry which is preliminary data.</text>
</comment>
<name>A0A482XCC3_LAOST</name>
<dbReference type="InParanoid" id="A0A482XCC3"/>
<evidence type="ECO:0000256" key="5">
    <source>
        <dbReference type="ARBA" id="ARBA00022989"/>
    </source>
</evidence>
<dbReference type="InterPro" id="IPR031424">
    <property type="entry name" value="QVR-like"/>
</dbReference>
<accession>A0A482XCC3</accession>
<keyword evidence="2" id="KW-0336">GPI-anchor</keyword>
<evidence type="ECO:0000256" key="2">
    <source>
        <dbReference type="ARBA" id="ARBA00022622"/>
    </source>
</evidence>
<dbReference type="PANTHER" id="PTHR33562">
    <property type="entry name" value="ATILLA, ISOFORM B-RELATED-RELATED"/>
    <property type="match status" value="1"/>
</dbReference>
<reference evidence="9 10" key="1">
    <citation type="journal article" date="2017" name="Gigascience">
        <title>Genome sequence of the small brown planthopper, Laodelphax striatellus.</title>
        <authorList>
            <person name="Zhu J."/>
            <person name="Jiang F."/>
            <person name="Wang X."/>
            <person name="Yang P."/>
            <person name="Bao Y."/>
            <person name="Zhao W."/>
            <person name="Wang W."/>
            <person name="Lu H."/>
            <person name="Wang Q."/>
            <person name="Cui N."/>
            <person name="Li J."/>
            <person name="Chen X."/>
            <person name="Luo L."/>
            <person name="Yu J."/>
            <person name="Kang L."/>
            <person name="Cui F."/>
        </authorList>
    </citation>
    <scope>NUCLEOTIDE SEQUENCE [LARGE SCALE GENOMIC DNA]</scope>
    <source>
        <strain evidence="9">Lst14</strain>
    </source>
</reference>
<protein>
    <recommendedName>
        <fullName evidence="11">Protein quiver</fullName>
    </recommendedName>
</protein>
<keyword evidence="4" id="KW-0732">Signal</keyword>
<dbReference type="GO" id="GO:0098552">
    <property type="term" value="C:side of membrane"/>
    <property type="evidence" value="ECO:0007669"/>
    <property type="project" value="UniProtKB-KW"/>
</dbReference>
<evidence type="ECO:0000256" key="7">
    <source>
        <dbReference type="ARBA" id="ARBA00023180"/>
    </source>
</evidence>
<dbReference type="PANTHER" id="PTHR33562:SF29">
    <property type="entry name" value="PROTEIN SLEEPLESS"/>
    <property type="match status" value="1"/>
</dbReference>
<dbReference type="Proteomes" id="UP000291343">
    <property type="component" value="Unassembled WGS sequence"/>
</dbReference>
<evidence type="ECO:0008006" key="11">
    <source>
        <dbReference type="Google" id="ProtNLM"/>
    </source>
</evidence>
<comment type="subcellular location">
    <subcellularLocation>
        <location evidence="1">Membrane</location>
        <topology evidence="1">Lipid-anchor</topology>
        <topology evidence="1">GPI-anchor</topology>
    </subcellularLocation>
</comment>
<evidence type="ECO:0000256" key="1">
    <source>
        <dbReference type="ARBA" id="ARBA00004589"/>
    </source>
</evidence>
<keyword evidence="5" id="KW-1133">Transmembrane helix</keyword>
<dbReference type="OrthoDB" id="6582325at2759"/>
<evidence type="ECO:0000256" key="3">
    <source>
        <dbReference type="ARBA" id="ARBA00022692"/>
    </source>
</evidence>
<evidence type="ECO:0000256" key="8">
    <source>
        <dbReference type="ARBA" id="ARBA00023288"/>
    </source>
</evidence>
<sequence>MNWYDGGEGIRCYVCNSRQDARCLDPFQSAGNSTAAAAGGETKLATVDCETDNSVREALETVANLMTKLGQAPAHDKSDILAHSVTSTIPTSCQKIDLTLLDEKVTGRGCSVHQIEGFNPCDAVKLVMTSDVQLDYCGVCSEDGCNAAAPLLLTTHHAPLQLLCLLLLLIGVIK</sequence>
<organism evidence="9 10">
    <name type="scientific">Laodelphax striatellus</name>
    <name type="common">Small brown planthopper</name>
    <name type="synonym">Delphax striatella</name>
    <dbReference type="NCBI Taxonomy" id="195883"/>
    <lineage>
        <taxon>Eukaryota</taxon>
        <taxon>Metazoa</taxon>
        <taxon>Ecdysozoa</taxon>
        <taxon>Arthropoda</taxon>
        <taxon>Hexapoda</taxon>
        <taxon>Insecta</taxon>
        <taxon>Pterygota</taxon>
        <taxon>Neoptera</taxon>
        <taxon>Paraneoptera</taxon>
        <taxon>Hemiptera</taxon>
        <taxon>Auchenorrhyncha</taxon>
        <taxon>Fulgoroidea</taxon>
        <taxon>Delphacidae</taxon>
        <taxon>Criomorphinae</taxon>
        <taxon>Laodelphax</taxon>
    </lineage>
</organism>
<keyword evidence="6" id="KW-0472">Membrane</keyword>
<keyword evidence="3" id="KW-0812">Transmembrane</keyword>
<dbReference type="InterPro" id="IPR050975">
    <property type="entry name" value="Sleep_regulator"/>
</dbReference>
<keyword evidence="10" id="KW-1185">Reference proteome</keyword>
<evidence type="ECO:0000313" key="9">
    <source>
        <dbReference type="EMBL" id="RZF43339.1"/>
    </source>
</evidence>
<proteinExistence type="predicted"/>
<dbReference type="AlphaFoldDB" id="A0A482XCC3"/>
<keyword evidence="8" id="KW-0449">Lipoprotein</keyword>
<gene>
    <name evidence="9" type="ORF">LSTR_LSTR001600</name>
</gene>
<dbReference type="EMBL" id="QKKF02012754">
    <property type="protein sequence ID" value="RZF43339.1"/>
    <property type="molecule type" value="Genomic_DNA"/>
</dbReference>
<dbReference type="Pfam" id="PF17064">
    <property type="entry name" value="QVR"/>
    <property type="match status" value="1"/>
</dbReference>
<evidence type="ECO:0000256" key="6">
    <source>
        <dbReference type="ARBA" id="ARBA00023136"/>
    </source>
</evidence>